<dbReference type="RefSeq" id="WP_113961027.1">
    <property type="nucleotide sequence ID" value="NZ_QNRR01000011.1"/>
</dbReference>
<evidence type="ECO:0000259" key="1">
    <source>
        <dbReference type="Pfam" id="PF20472"/>
    </source>
</evidence>
<sequence length="132" mass="14544">MAGRKTAVANGAQLVKLCMELAAKLGLQAREQVVVARRIWGARRRIDVVLTDPVTRKTLGIECKFQGVEGTAEEKIPSVIQDIAAWPIPGIVVFAGEGFTENMKSFLISTGKAVEFEDVEPWLRLFFGLELE</sequence>
<reference evidence="2 3" key="1">
    <citation type="submission" date="2018-06" db="EMBL/GenBank/DDBJ databases">
        <title>Genomic Encyclopedia of Type Strains, Phase IV (KMG-IV): sequencing the most valuable type-strain genomes for metagenomic binning, comparative biology and taxonomic classification.</title>
        <authorList>
            <person name="Goeker M."/>
        </authorList>
    </citation>
    <scope>NUCLEOTIDE SEQUENCE [LARGE SCALE GENOMIC DNA]</scope>
    <source>
        <strain evidence="2 3">DSM 25532</strain>
    </source>
</reference>
<comment type="caution">
    <text evidence="2">The sequence shown here is derived from an EMBL/GenBank/DDBJ whole genome shotgun (WGS) entry which is preliminary data.</text>
</comment>
<dbReference type="AlphaFoldDB" id="A0A366HBM5"/>
<keyword evidence="3" id="KW-1185">Reference proteome</keyword>
<name>A0A366HBM5_9BACT</name>
<dbReference type="SUPFAM" id="SSF52980">
    <property type="entry name" value="Restriction endonuclease-like"/>
    <property type="match status" value="1"/>
</dbReference>
<evidence type="ECO:0000313" key="3">
    <source>
        <dbReference type="Proteomes" id="UP000253426"/>
    </source>
</evidence>
<dbReference type="EMBL" id="QNRR01000011">
    <property type="protein sequence ID" value="RBP38575.1"/>
    <property type="molecule type" value="Genomic_DNA"/>
</dbReference>
<dbReference type="OrthoDB" id="5514786at2"/>
<dbReference type="InterPro" id="IPR046821">
    <property type="entry name" value="PDDEXK_11"/>
</dbReference>
<dbReference type="Pfam" id="PF20472">
    <property type="entry name" value="PDDEXK_11"/>
    <property type="match status" value="1"/>
</dbReference>
<proteinExistence type="predicted"/>
<dbReference type="InterPro" id="IPR011335">
    <property type="entry name" value="Restrct_endonuc-II-like"/>
</dbReference>
<gene>
    <name evidence="2" type="ORF">DES53_11193</name>
</gene>
<feature type="domain" description="PD-(D/E)XK nuclease" evidence="1">
    <location>
        <begin position="28"/>
        <end position="107"/>
    </location>
</feature>
<organism evidence="2 3">
    <name type="scientific">Roseimicrobium gellanilyticum</name>
    <dbReference type="NCBI Taxonomy" id="748857"/>
    <lineage>
        <taxon>Bacteria</taxon>
        <taxon>Pseudomonadati</taxon>
        <taxon>Verrucomicrobiota</taxon>
        <taxon>Verrucomicrobiia</taxon>
        <taxon>Verrucomicrobiales</taxon>
        <taxon>Verrucomicrobiaceae</taxon>
        <taxon>Roseimicrobium</taxon>
    </lineage>
</organism>
<evidence type="ECO:0000313" key="2">
    <source>
        <dbReference type="EMBL" id="RBP38575.1"/>
    </source>
</evidence>
<protein>
    <recommendedName>
        <fullName evidence="1">PD-(D/E)XK nuclease domain-containing protein</fullName>
    </recommendedName>
</protein>
<accession>A0A366HBM5</accession>
<dbReference type="Proteomes" id="UP000253426">
    <property type="component" value="Unassembled WGS sequence"/>
</dbReference>